<gene>
    <name evidence="7" type="ORF">TRIATDRAFT_316697</name>
</gene>
<dbReference type="CDD" id="cd00009">
    <property type="entry name" value="AAA"/>
    <property type="match status" value="2"/>
</dbReference>
<dbReference type="PANTHER" id="PTHR43392:SF2">
    <property type="entry name" value="AAA-TYPE ATPASE FAMILY PROTEIN _ ANKYRIN REPEAT FAMILY PROTEIN"/>
    <property type="match status" value="1"/>
</dbReference>
<dbReference type="Pfam" id="PF13086">
    <property type="entry name" value="AAA_11"/>
    <property type="match status" value="1"/>
</dbReference>
<feature type="domain" description="AAA+ ATPase" evidence="6">
    <location>
        <begin position="1303"/>
        <end position="1449"/>
    </location>
</feature>
<evidence type="ECO:0000256" key="3">
    <source>
        <dbReference type="ARBA" id="ARBA00022806"/>
    </source>
</evidence>
<dbReference type="InterPro" id="IPR003959">
    <property type="entry name" value="ATPase_AAA_core"/>
</dbReference>
<dbReference type="Proteomes" id="UP000005426">
    <property type="component" value="Unassembled WGS sequence"/>
</dbReference>
<dbReference type="OMA" id="GNMETFM"/>
<dbReference type="Gene3D" id="1.10.8.60">
    <property type="match status" value="1"/>
</dbReference>
<dbReference type="HOGENOM" id="CLU_001133_0_0_1"/>
<dbReference type="InterPro" id="IPR041677">
    <property type="entry name" value="DNA2/NAM7_AAA_11"/>
</dbReference>
<dbReference type="InterPro" id="IPR003593">
    <property type="entry name" value="AAA+_ATPase"/>
</dbReference>
<dbReference type="InterPro" id="IPR047187">
    <property type="entry name" value="SF1_C_Upf1"/>
</dbReference>
<dbReference type="PANTHER" id="PTHR43392">
    <property type="entry name" value="AAA-TYPE ATPASE FAMILY PROTEIN / ANKYRIN REPEAT FAMILY PROTEIN"/>
    <property type="match status" value="1"/>
</dbReference>
<proteinExistence type="inferred from homology"/>
<dbReference type="eggNOG" id="KOG1807">
    <property type="taxonomic scope" value="Eukaryota"/>
</dbReference>
<dbReference type="Pfam" id="PF17866">
    <property type="entry name" value="AAA_lid_6"/>
    <property type="match status" value="1"/>
</dbReference>
<evidence type="ECO:0000256" key="4">
    <source>
        <dbReference type="ARBA" id="ARBA00022840"/>
    </source>
</evidence>
<feature type="compositionally biased region" description="Basic and acidic residues" evidence="5">
    <location>
        <begin position="2172"/>
        <end position="2181"/>
    </location>
</feature>
<feature type="domain" description="AAA+ ATPase" evidence="6">
    <location>
        <begin position="491"/>
        <end position="913"/>
    </location>
</feature>
<comment type="similarity">
    <text evidence="1">Belongs to the CbxX/CfxQ family.</text>
</comment>
<feature type="compositionally biased region" description="Gly residues" evidence="5">
    <location>
        <begin position="2147"/>
        <end position="2161"/>
    </location>
</feature>
<comment type="caution">
    <text evidence="7">The sequence shown here is derived from an EMBL/GenBank/DDBJ whole genome shotgun (WGS) entry which is preliminary data.</text>
</comment>
<dbReference type="EMBL" id="ABDG02000020">
    <property type="protein sequence ID" value="EHK47666.1"/>
    <property type="molecule type" value="Genomic_DNA"/>
</dbReference>
<dbReference type="InterPro" id="IPR041627">
    <property type="entry name" value="AAA_lid_6"/>
</dbReference>
<dbReference type="Pfam" id="PF13087">
    <property type="entry name" value="AAA_12"/>
    <property type="match status" value="1"/>
</dbReference>
<dbReference type="InterPro" id="IPR041679">
    <property type="entry name" value="DNA2/NAM7-like_C"/>
</dbReference>
<feature type="compositionally biased region" description="Basic and acidic residues" evidence="5">
    <location>
        <begin position="2193"/>
        <end position="2205"/>
    </location>
</feature>
<dbReference type="InterPro" id="IPR027417">
    <property type="entry name" value="P-loop_NTPase"/>
</dbReference>
<keyword evidence="4" id="KW-0067">ATP-binding</keyword>
<dbReference type="SMART" id="SM00382">
    <property type="entry name" value="AAA"/>
    <property type="match status" value="4"/>
</dbReference>
<evidence type="ECO:0000256" key="1">
    <source>
        <dbReference type="ARBA" id="ARBA00010378"/>
    </source>
</evidence>
<dbReference type="FunFam" id="3.40.50.300:FF:001660">
    <property type="entry name" value="NF-X1 finger and helicase protein, putative"/>
    <property type="match status" value="1"/>
</dbReference>
<feature type="compositionally biased region" description="Basic and acidic residues" evidence="5">
    <location>
        <begin position="1217"/>
        <end position="1241"/>
    </location>
</feature>
<dbReference type="Pfam" id="PF00004">
    <property type="entry name" value="AAA"/>
    <property type="match status" value="3"/>
</dbReference>
<protein>
    <recommendedName>
        <fullName evidence="6">AAA+ ATPase domain-containing protein</fullName>
    </recommendedName>
</protein>
<dbReference type="InterPro" id="IPR000641">
    <property type="entry name" value="CbxX/CfxQ"/>
</dbReference>
<keyword evidence="3" id="KW-0347">Helicase</keyword>
<evidence type="ECO:0000256" key="2">
    <source>
        <dbReference type="ARBA" id="ARBA00022741"/>
    </source>
</evidence>
<feature type="region of interest" description="Disordered" evidence="5">
    <location>
        <begin position="2089"/>
        <end position="2205"/>
    </location>
</feature>
<keyword evidence="3" id="KW-0378">Hydrolase</keyword>
<organism evidence="7 8">
    <name type="scientific">Hypocrea atroviridis (strain ATCC 20476 / IMI 206040)</name>
    <name type="common">Trichoderma atroviride</name>
    <dbReference type="NCBI Taxonomy" id="452589"/>
    <lineage>
        <taxon>Eukaryota</taxon>
        <taxon>Fungi</taxon>
        <taxon>Dikarya</taxon>
        <taxon>Ascomycota</taxon>
        <taxon>Pezizomycotina</taxon>
        <taxon>Sordariomycetes</taxon>
        <taxon>Hypocreomycetidae</taxon>
        <taxon>Hypocreales</taxon>
        <taxon>Hypocreaceae</taxon>
        <taxon>Trichoderma</taxon>
    </lineage>
</organism>
<dbReference type="GO" id="GO:0004386">
    <property type="term" value="F:helicase activity"/>
    <property type="evidence" value="ECO:0007669"/>
    <property type="project" value="InterPro"/>
</dbReference>
<dbReference type="CDD" id="cd17936">
    <property type="entry name" value="EEXXEc_NFX1"/>
    <property type="match status" value="1"/>
</dbReference>
<feature type="compositionally biased region" description="Low complexity" evidence="5">
    <location>
        <begin position="2109"/>
        <end position="2139"/>
    </location>
</feature>
<reference evidence="7 8" key="1">
    <citation type="journal article" date="2011" name="Genome Biol.">
        <title>Comparative genome sequence analysis underscores mycoparasitism as the ancestral life style of Trichoderma.</title>
        <authorList>
            <person name="Kubicek C.P."/>
            <person name="Herrera-Estrella A."/>
            <person name="Seidl-Seiboth V."/>
            <person name="Martinez D.A."/>
            <person name="Druzhinina I.S."/>
            <person name="Thon M."/>
            <person name="Zeilinger S."/>
            <person name="Casas-Flores S."/>
            <person name="Horwitz B.A."/>
            <person name="Mukherjee P.K."/>
            <person name="Mukherjee M."/>
            <person name="Kredics L."/>
            <person name="Alcaraz L.D."/>
            <person name="Aerts A."/>
            <person name="Antal Z."/>
            <person name="Atanasova L."/>
            <person name="Cervantes-Badillo M.G."/>
            <person name="Challacombe J."/>
            <person name="Chertkov O."/>
            <person name="McCluskey K."/>
            <person name="Coulpier F."/>
            <person name="Deshpande N."/>
            <person name="von Doehren H."/>
            <person name="Ebbole D.J."/>
            <person name="Esquivel-Naranjo E.U."/>
            <person name="Fekete E."/>
            <person name="Flipphi M."/>
            <person name="Glaser F."/>
            <person name="Gomez-Rodriguez E.Y."/>
            <person name="Gruber S."/>
            <person name="Han C."/>
            <person name="Henrissat B."/>
            <person name="Hermosa R."/>
            <person name="Hernandez-Onate M."/>
            <person name="Karaffa L."/>
            <person name="Kosti I."/>
            <person name="Le Crom S."/>
            <person name="Lindquist E."/>
            <person name="Lucas S."/>
            <person name="Luebeck M."/>
            <person name="Luebeck P.S."/>
            <person name="Margeot A."/>
            <person name="Metz B."/>
            <person name="Misra M."/>
            <person name="Nevalainen H."/>
            <person name="Omann M."/>
            <person name="Packer N."/>
            <person name="Perrone G."/>
            <person name="Uresti-Rivera E.E."/>
            <person name="Salamov A."/>
            <person name="Schmoll M."/>
            <person name="Seiboth B."/>
            <person name="Shapiro H."/>
            <person name="Sukno S."/>
            <person name="Tamayo-Ramos J.A."/>
            <person name="Tisch D."/>
            <person name="Wiest A."/>
            <person name="Wilkinson H.H."/>
            <person name="Zhang M."/>
            <person name="Coutinho P.M."/>
            <person name="Kenerley C.M."/>
            <person name="Monte E."/>
            <person name="Baker S.E."/>
            <person name="Grigoriev I.V."/>
        </authorList>
    </citation>
    <scope>NUCLEOTIDE SEQUENCE [LARGE SCALE GENOMIC DNA]</scope>
    <source>
        <strain evidence="8">ATCC 20476 / IMI 206040</strain>
    </source>
</reference>
<accession>G9NNM2</accession>
<feature type="domain" description="AAA+ ATPase" evidence="6">
    <location>
        <begin position="1855"/>
        <end position="1992"/>
    </location>
</feature>
<dbReference type="STRING" id="452589.G9NNM2"/>
<keyword evidence="8" id="KW-1185">Reference proteome</keyword>
<dbReference type="GO" id="GO:0005524">
    <property type="term" value="F:ATP binding"/>
    <property type="evidence" value="ECO:0007669"/>
    <property type="project" value="UniProtKB-KW"/>
</dbReference>
<evidence type="ECO:0000313" key="8">
    <source>
        <dbReference type="Proteomes" id="UP000005426"/>
    </source>
</evidence>
<dbReference type="GO" id="GO:0016887">
    <property type="term" value="F:ATP hydrolysis activity"/>
    <property type="evidence" value="ECO:0007669"/>
    <property type="project" value="InterPro"/>
</dbReference>
<keyword evidence="2" id="KW-0547">Nucleotide-binding</keyword>
<feature type="domain" description="AAA+ ATPase" evidence="6">
    <location>
        <begin position="1582"/>
        <end position="1726"/>
    </location>
</feature>
<feature type="region of interest" description="Disordered" evidence="5">
    <location>
        <begin position="1217"/>
        <end position="1244"/>
    </location>
</feature>
<dbReference type="InterPro" id="IPR050773">
    <property type="entry name" value="CbxX/CfxQ_RuBisCO_ESX"/>
</dbReference>
<dbReference type="Gene3D" id="3.40.50.300">
    <property type="entry name" value="P-loop containing nucleotide triphosphate hydrolases"/>
    <property type="match status" value="5"/>
</dbReference>
<dbReference type="FunFam" id="3.40.50.300:FF:000216">
    <property type="entry name" value="Type VII secretion ATPase EccA"/>
    <property type="match status" value="2"/>
</dbReference>
<dbReference type="SUPFAM" id="SSF52540">
    <property type="entry name" value="P-loop containing nucleoside triphosphate hydrolases"/>
    <property type="match status" value="4"/>
</dbReference>
<dbReference type="FunFam" id="1.10.8.60:FF:000160">
    <property type="entry name" value="WGS project CABT00000000 data, contig 2.55"/>
    <property type="match status" value="1"/>
</dbReference>
<dbReference type="eggNOG" id="KOG0730">
    <property type="taxonomic scope" value="Eukaryota"/>
</dbReference>
<dbReference type="PRINTS" id="PR00819">
    <property type="entry name" value="CBXCFQXSUPER"/>
</dbReference>
<evidence type="ECO:0000259" key="6">
    <source>
        <dbReference type="SMART" id="SM00382"/>
    </source>
</evidence>
<evidence type="ECO:0000313" key="7">
    <source>
        <dbReference type="EMBL" id="EHK47666.1"/>
    </source>
</evidence>
<dbReference type="CDD" id="cd18808">
    <property type="entry name" value="SF1_C_Upf1"/>
    <property type="match status" value="1"/>
</dbReference>
<name>G9NNM2_HYPAI</name>
<dbReference type="OrthoDB" id="2423195at2759"/>
<sequence length="2309" mass="258958">MATRTGHAGRTARLESVFYSFIKGDRTIKSSHDSKLFFEAVDVICEQKSAAVCMECIIASNEGLSTVRSAVRSNLTPAFIMTSTAAFINQVCQPQVKAMNDGGFLQKLLKEILSPSTFWTAFLGLYTSNQLSDNSLVAFASLCLEIVSSSSPEVLVLSRDVESLTGNLSLTKSPSEAVRAFGYRIDNVLQVRNSPATASVRVGYSPGGRHDNDFEDFRKISIFPTAHEVSSKEEPFLQRLDDVFEVPRDTRARNHLDWLFRLLREDMLADLREDLQIAWGQKKARRKSSTYGGLSLVDYDIGTDRSSKPFTLLLQCREGIFFPPNMRTKEGKKKHLEDSKHIVRHNSFGALCLDQGIIGFGSIVRDIDWLLEDPPRIGIQFTDNTGLKGAVQALMGPNNHKLRFYVVDTATFAYEPILNRLKEITEIPIENAILDPSGPPSQYDPPLILYEFIQGLKRALFRQESFDLESKLGIKVQVRDAQLKSLINGLESPVGQIQGPPGTGKSFIGAIIALALMKLTDFRVLILSYTNHALDQFLEDLMKIGIPRSDMVRIGSKASAKTEPLRIDALAKEPQFRFSSETKSMLSATRTGTLESKMMLDDIIEELTKSKIQSQQILDMLEFSDFEHWDAFQVSGDEKIAGRNNRALRPADIYDYWVKGKQLSSLGLLTGQMTPENHQVWQMPRKMRQKLHDEWKGQIRQEQIDEFAQQAETANNVYRQIDSLLKENKRSIVKSKRIIGCTTTGAAMYQSIIRAAEPDIVLVEEAGEILEAHVITSLSPSVKQLILIGDHKQLRPKINNYNLSVEKGEGYDLNVSLFERLIRQGHEFTTLQEQHRSHPDISQFSRLLAYEELKDVPKTRNREKIRGLRERVIFVNHEQPEEQLDSIADPRDPGSKASKKNTFEADMVLKTVKYLSQQGYSSEDIVVLTPYMGQLSLLRQKLSEINDPYLNDLDTHELVRAGLMTQAAARSTKGKLRLSTIDNYQGEESDIVVISLARSNKTGDVGFLTARERLVVLLSRARNGIILFGNMNTFLASKKGHEMWKIYFDAMKEKGFLFDGLPVHCEQHPDRSALLQKPQDFAEHCPDGGCAQIWCGMHSCKRRCHRMSNHSQVVCTKMMQRTCERGHEVKHLCGKENEACNSCVREDEETRRRAKRDLEMEKRRIEQQEKYRRELQDIDDEIDLHQRRMKYNQEEEDRAKELAEKKAQLQVLRDAKARLDASKPAEAKPDDTAKLQEKKSASFDSLGPAAQEWEMMKRNTGVHNDALDELMDLIGLESVKAEFLAKKSEFDLGIRQGVSLSDARFSCSLLGNPGTGKTTVARIWGKFLTTLGAISGKCFEETTGSKLANMGVKGCEDLLEKMKDKGGGVFFIDEAYQLSSGNSPGGKAVLDYLLAEVENLRGKITFVLAGYSKQMETFFAHNPGFPSRFPITMTFEDYTDEELREILKRQVKRRYANKMDVEDGLDGLYFRIAARRVGRGRGKEGFGNARAMENALANISKRQATRIRLEQRSGKNTNDFLFTKEDIIGQEPSISLQNCKAWQSLNQMVGLNEVKGEVKMLLDSITTNYQRELKEGPLIQFTLNRVFLGSPGTGKTTVAKLYGEILATLGLLSNGELVIRTPADFIGAYIGHSESQTKGILAATLGKVLVIDEAYGLYGGKSHAPDPFKTSVIDTIVADVQNVPGDDRCVILIGYQEQMEEMFQNVNPGLSRRFSVDTPFVFADFDDNALRQVLDIKLKASGFTTTGEGKTAALDVLIRERNRAHFGNGGAIENLLSKAKASYQKRLSAGKLKREDQIEAEDFDEDFDRTTRKETNVRALFQDDIGREEVIEKLESIQRRVRQLKAAGLDVKEDVPFNFLFRGPPGTGKTTTARKMGKVYYDMGFLSKAVVEECSATDLIGEYVGHTGPKVQKVLEKSLGRVLLIDEAYRFAEGKFAKEAIDEIVDCVTKPKYQGKLIIILAGYEHDINRLLSVNPGLTSRFPEYIDFKPLKPDACFQLLADLLRKRKAELISKGKDMDIGCLERPSALFLTRCMATIKSLTSVEGWASARDVKQLARNVFHAIDLEAEVLKLEEKQVTLALNRMLKDRQSKMVKSTPSRSQDKEADSSHTPTPSSMPTLSTSTHTNATTQQTTNGGNSADDEGSDEGGSGEGGSGEGRSGVGAVISPESPESDRNGKAVRDAGVSDEVWEQLQKDQAEEERKESEYLKLKEAAKKLAAEEAREKIVREVIAEDEEARKKEEARRRAAAEARERILRQLIEEEKRRKEEAQKREKLKALGVCPAGYHWVKQAAGYRCAGGSHYLSDGQI</sequence>
<evidence type="ECO:0000256" key="5">
    <source>
        <dbReference type="SAM" id="MobiDB-lite"/>
    </source>
</evidence>